<name>A0A8J3LI75_9ACTN</name>
<keyword evidence="2" id="KW-1185">Reference proteome</keyword>
<gene>
    <name evidence="1" type="ORF">Pfl04_01630</name>
</gene>
<dbReference type="Gene3D" id="3.40.50.720">
    <property type="entry name" value="NAD(P)-binding Rossmann-like Domain"/>
    <property type="match status" value="1"/>
</dbReference>
<protein>
    <submittedName>
        <fullName evidence="1">Uncharacterized protein</fullName>
    </submittedName>
</protein>
<dbReference type="AlphaFoldDB" id="A0A8J3LI75"/>
<proteinExistence type="predicted"/>
<evidence type="ECO:0000313" key="1">
    <source>
        <dbReference type="EMBL" id="GIG71759.1"/>
    </source>
</evidence>
<sequence length="302" mass="32146">MHPMSQAVVILGASGRLGHALCPLAAGAGFDVIAVARTPLDIEGPGNTRWITADLTVAGDRARVATVVDAWTAGYDHVCVVDSVLDRSGVNAMRRSVQGVTDAVVGLHDRLSAGGRSWALVAASTTAVLAPGPYQTPYGRAKRRQIITYARSGVSGAALLLPQLTPLPCAKTACRPAWSFDQAARRLVAAALTAPTRPGFTIRVPDLAAAALSERIMPLSDVGTAIRTHLRSLVLERDSMQAHRAATRSRLRLAPLRLRRLIDHHLAPAALVRRFADRYHVTVIDERTLGSSPIENGAAHAR</sequence>
<accession>A0A8J3LI75</accession>
<dbReference type="EMBL" id="BONU01000001">
    <property type="protein sequence ID" value="GIG71759.1"/>
    <property type="molecule type" value="Genomic_DNA"/>
</dbReference>
<comment type="caution">
    <text evidence="1">The sequence shown here is derived from an EMBL/GenBank/DDBJ whole genome shotgun (WGS) entry which is preliminary data.</text>
</comment>
<evidence type="ECO:0000313" key="2">
    <source>
        <dbReference type="Proteomes" id="UP000653674"/>
    </source>
</evidence>
<dbReference type="Proteomes" id="UP000653674">
    <property type="component" value="Unassembled WGS sequence"/>
</dbReference>
<dbReference type="InterPro" id="IPR036291">
    <property type="entry name" value="NAD(P)-bd_dom_sf"/>
</dbReference>
<organism evidence="1 2">
    <name type="scientific">Planosporangium flavigriseum</name>
    <dbReference type="NCBI Taxonomy" id="373681"/>
    <lineage>
        <taxon>Bacteria</taxon>
        <taxon>Bacillati</taxon>
        <taxon>Actinomycetota</taxon>
        <taxon>Actinomycetes</taxon>
        <taxon>Micromonosporales</taxon>
        <taxon>Micromonosporaceae</taxon>
        <taxon>Planosporangium</taxon>
    </lineage>
</organism>
<reference evidence="1" key="1">
    <citation type="submission" date="2021-01" db="EMBL/GenBank/DDBJ databases">
        <title>Whole genome shotgun sequence of Planosporangium flavigriseum NBRC 105377.</title>
        <authorList>
            <person name="Komaki H."/>
            <person name="Tamura T."/>
        </authorList>
    </citation>
    <scope>NUCLEOTIDE SEQUENCE</scope>
    <source>
        <strain evidence="1">NBRC 105377</strain>
    </source>
</reference>
<dbReference type="SUPFAM" id="SSF51735">
    <property type="entry name" value="NAD(P)-binding Rossmann-fold domains"/>
    <property type="match status" value="1"/>
</dbReference>